<dbReference type="EMBL" id="AP022567">
    <property type="protein sequence ID" value="BBX32805.1"/>
    <property type="molecule type" value="Genomic_DNA"/>
</dbReference>
<evidence type="ECO:0000256" key="2">
    <source>
        <dbReference type="SAM" id="SignalP"/>
    </source>
</evidence>
<feature type="chain" id="PRO_5046057755" description="AAA family ATPase" evidence="2">
    <location>
        <begin position="30"/>
        <end position="719"/>
    </location>
</feature>
<dbReference type="RefSeq" id="WP_036432384.1">
    <property type="nucleotide sequence ID" value="NZ_AP022567.1"/>
</dbReference>
<evidence type="ECO:0000313" key="3">
    <source>
        <dbReference type="EMBL" id="BBX32805.1"/>
    </source>
</evidence>
<evidence type="ECO:0008006" key="5">
    <source>
        <dbReference type="Google" id="ProtNLM"/>
    </source>
</evidence>
<feature type="region of interest" description="Disordered" evidence="1">
    <location>
        <begin position="569"/>
        <end position="719"/>
    </location>
</feature>
<evidence type="ECO:0000313" key="4">
    <source>
        <dbReference type="Proteomes" id="UP000465622"/>
    </source>
</evidence>
<dbReference type="SUPFAM" id="SSF58113">
    <property type="entry name" value="Apolipoprotein A-I"/>
    <property type="match status" value="1"/>
</dbReference>
<accession>A0ABM7HQI8</accession>
<feature type="compositionally biased region" description="Polar residues" evidence="1">
    <location>
        <begin position="601"/>
        <end position="619"/>
    </location>
</feature>
<protein>
    <recommendedName>
        <fullName evidence="5">AAA family ATPase</fullName>
    </recommendedName>
</protein>
<evidence type="ECO:0000256" key="1">
    <source>
        <dbReference type="SAM" id="MobiDB-lite"/>
    </source>
</evidence>
<sequence>MAVKHRKTRARAKKIATLGAATATVTALTAGVAPLPVANAAAVKRDVALSAASGPNYTDLITSSSNSLNNILFAAGNFGGAAADFWNPIAGALPAGLLPTFDAETEQFDLLTLDGLLGALTTTLESFESPDLTTIPGLSGLSPTELTAINAALGLVLAPAAVLTAPALALGGGAVALVDTVLSGLDAVPLLNGVPGLGDLIPGLQVTDTVFHSEYDWSLLGLSGQTNVSNLFAQIPGLTASTLVSGILGGLTVGPDKKPLSDFPLIQGTVNTILSPLNIINTPSVTVWAPSGSGNYTLPLGGAVGWLATMPTLAVGTIDVGGVSVPASETVVAIPIFAGGAVLPLGLASFGTVATPGLVLPTATGVSTILGTNLQTFAIPLIGVSYTSLNTLQASYVGTNGFNFNSGQTIGILTTPLGALPIVYSLGSVNAGSTGFGFTLPSLFTVGLLPSFQVGTAPVQESDDGLIPAAVPNTFLNLPTQTTNLASLLGLPDVGGELSSTILTPLFNATAAPIGAQITNYLNENWGSWANGLADATEQLTAFIANLSYNLPNANTPEVEPAATTLAAEDNTSTPTVNLNAVTDNLPDLTGSTKDAGDTAKQLSSTENESDSTPQGSTKTIKEAADEARGQVEKSVTDATTRVKSSAEKARAQTEKAIKDAQDRVNKVAENGRKQVENAVKGVEKAVKDTTDKVKNATTPKKKADSKDSDAKSESKDAA</sequence>
<organism evidence="3 4">
    <name type="scientific">Mycolicibacterium mageritense</name>
    <name type="common">Mycobacterium mageritense</name>
    <dbReference type="NCBI Taxonomy" id="53462"/>
    <lineage>
        <taxon>Bacteria</taxon>
        <taxon>Bacillati</taxon>
        <taxon>Actinomycetota</taxon>
        <taxon>Actinomycetes</taxon>
        <taxon>Mycobacteriales</taxon>
        <taxon>Mycobacteriaceae</taxon>
        <taxon>Mycolicibacterium</taxon>
    </lineage>
</organism>
<name>A0ABM7HQI8_MYCME</name>
<feature type="compositionally biased region" description="Basic and acidic residues" evidence="1">
    <location>
        <begin position="620"/>
        <end position="636"/>
    </location>
</feature>
<feature type="signal peptide" evidence="2">
    <location>
        <begin position="1"/>
        <end position="29"/>
    </location>
</feature>
<gene>
    <name evidence="3" type="ORF">MMAGJ_20870</name>
</gene>
<feature type="compositionally biased region" description="Basic and acidic residues" evidence="1">
    <location>
        <begin position="645"/>
        <end position="695"/>
    </location>
</feature>
<proteinExistence type="predicted"/>
<keyword evidence="4" id="KW-1185">Reference proteome</keyword>
<reference evidence="3 4" key="1">
    <citation type="journal article" date="2019" name="Emerg. Microbes Infect.">
        <title>Comprehensive subspecies identification of 175 nontuberculous mycobacteria species based on 7547 genomic profiles.</title>
        <authorList>
            <person name="Matsumoto Y."/>
            <person name="Kinjo T."/>
            <person name="Motooka D."/>
            <person name="Nabeya D."/>
            <person name="Jung N."/>
            <person name="Uechi K."/>
            <person name="Horii T."/>
            <person name="Iida T."/>
            <person name="Fujita J."/>
            <person name="Nakamura S."/>
        </authorList>
    </citation>
    <scope>NUCLEOTIDE SEQUENCE [LARGE SCALE GENOMIC DNA]</scope>
    <source>
        <strain evidence="3 4">JCM 12375</strain>
    </source>
</reference>
<keyword evidence="2" id="KW-0732">Signal</keyword>
<dbReference type="Gene3D" id="1.20.120.20">
    <property type="entry name" value="Apolipoprotein"/>
    <property type="match status" value="1"/>
</dbReference>
<feature type="compositionally biased region" description="Polar residues" evidence="1">
    <location>
        <begin position="570"/>
        <end position="583"/>
    </location>
</feature>
<dbReference type="Proteomes" id="UP000465622">
    <property type="component" value="Chromosome"/>
</dbReference>
<feature type="compositionally biased region" description="Basic and acidic residues" evidence="1">
    <location>
        <begin position="702"/>
        <end position="719"/>
    </location>
</feature>